<dbReference type="InterPro" id="IPR050313">
    <property type="entry name" value="Carb_Metab_HTH_regulators"/>
</dbReference>
<name>A0ABT4LIJ4_9PROT</name>
<dbReference type="SUPFAM" id="SSF100950">
    <property type="entry name" value="NagB/RpiA/CoA transferase-like"/>
    <property type="match status" value="1"/>
</dbReference>
<dbReference type="Gene3D" id="1.10.10.10">
    <property type="entry name" value="Winged helix-like DNA-binding domain superfamily/Winged helix DNA-binding domain"/>
    <property type="match status" value="1"/>
</dbReference>
<dbReference type="PROSITE" id="PS51000">
    <property type="entry name" value="HTH_DEOR_2"/>
    <property type="match status" value="1"/>
</dbReference>
<dbReference type="EMBL" id="JAPWGY010000003">
    <property type="protein sequence ID" value="MCZ4280924.1"/>
    <property type="molecule type" value="Genomic_DNA"/>
</dbReference>
<feature type="domain" description="HTH deoR-type" evidence="4">
    <location>
        <begin position="3"/>
        <end position="58"/>
    </location>
</feature>
<keyword evidence="5" id="KW-0238">DNA-binding</keyword>
<dbReference type="GO" id="GO:0003677">
    <property type="term" value="F:DNA binding"/>
    <property type="evidence" value="ECO:0007669"/>
    <property type="project" value="UniProtKB-KW"/>
</dbReference>
<accession>A0ABT4LIJ4</accession>
<dbReference type="InterPro" id="IPR036388">
    <property type="entry name" value="WH-like_DNA-bd_sf"/>
</dbReference>
<dbReference type="InterPro" id="IPR001034">
    <property type="entry name" value="DeoR_HTH"/>
</dbReference>
<dbReference type="PRINTS" id="PR00037">
    <property type="entry name" value="HTHLACR"/>
</dbReference>
<dbReference type="InterPro" id="IPR036390">
    <property type="entry name" value="WH_DNA-bd_sf"/>
</dbReference>
<dbReference type="InterPro" id="IPR037171">
    <property type="entry name" value="NagB/RpiA_transferase-like"/>
</dbReference>
<dbReference type="SUPFAM" id="SSF46785">
    <property type="entry name" value="Winged helix' DNA-binding domain"/>
    <property type="match status" value="1"/>
</dbReference>
<protein>
    <submittedName>
        <fullName evidence="5">DeoR/GlpR family DNA-binding transcription regulator</fullName>
    </submittedName>
</protein>
<dbReference type="PANTHER" id="PTHR30363:SF4">
    <property type="entry name" value="GLYCEROL-3-PHOSPHATE REGULON REPRESSOR"/>
    <property type="match status" value="1"/>
</dbReference>
<dbReference type="Pfam" id="PF08220">
    <property type="entry name" value="HTH_DeoR"/>
    <property type="match status" value="1"/>
</dbReference>
<comment type="caution">
    <text evidence="5">The sequence shown here is derived from an EMBL/GenBank/DDBJ whole genome shotgun (WGS) entry which is preliminary data.</text>
</comment>
<dbReference type="PANTHER" id="PTHR30363">
    <property type="entry name" value="HTH-TYPE TRANSCRIPTIONAL REGULATOR SRLR-RELATED"/>
    <property type="match status" value="1"/>
</dbReference>
<keyword evidence="6" id="KW-1185">Reference proteome</keyword>
<keyword evidence="1" id="KW-0678">Repressor</keyword>
<dbReference type="Proteomes" id="UP001069802">
    <property type="component" value="Unassembled WGS sequence"/>
</dbReference>
<dbReference type="SMART" id="SM00420">
    <property type="entry name" value="HTH_DEOR"/>
    <property type="match status" value="1"/>
</dbReference>
<evidence type="ECO:0000313" key="6">
    <source>
        <dbReference type="Proteomes" id="UP001069802"/>
    </source>
</evidence>
<evidence type="ECO:0000256" key="2">
    <source>
        <dbReference type="ARBA" id="ARBA00023015"/>
    </source>
</evidence>
<dbReference type="Pfam" id="PF00455">
    <property type="entry name" value="DeoRC"/>
    <property type="match status" value="1"/>
</dbReference>
<sequence length="262" mass="28778">MPPSKRQLDILKNVRFSGFCTTAALAESLQVSMETVRRNVNSLVAEGLLEKVHGGVSLPESLPEPSFTRRLTEGKESKQQIAALVSAQIRNGDSLFLDNSSTTAYVAMALSDHRNLFIVTNSASIANILVSRNGNRVFLAGGELREHDAGAFGPEALEFVSQFELQHAILSASAVQCEKGFMVNHLCEAVFSQALIAHSQQTIMVLDHSKFEKMAPVKQCDFSQIQQFVTDKTPPKRLLEAIKQAGCDMAIPEEQARFTQTR</sequence>
<keyword evidence="3" id="KW-0804">Transcription</keyword>
<evidence type="ECO:0000256" key="3">
    <source>
        <dbReference type="ARBA" id="ARBA00023163"/>
    </source>
</evidence>
<reference evidence="5" key="1">
    <citation type="submission" date="2022-12" db="EMBL/GenBank/DDBJ databases">
        <title>Bacterial isolates from different developmental stages of Nematostella vectensis.</title>
        <authorList>
            <person name="Fraune S."/>
        </authorList>
    </citation>
    <scope>NUCLEOTIDE SEQUENCE</scope>
    <source>
        <strain evidence="5">G21630-S1</strain>
    </source>
</reference>
<evidence type="ECO:0000256" key="1">
    <source>
        <dbReference type="ARBA" id="ARBA00022491"/>
    </source>
</evidence>
<dbReference type="Gene3D" id="3.40.50.1360">
    <property type="match status" value="1"/>
</dbReference>
<dbReference type="SMART" id="SM01134">
    <property type="entry name" value="DeoRC"/>
    <property type="match status" value="1"/>
</dbReference>
<evidence type="ECO:0000313" key="5">
    <source>
        <dbReference type="EMBL" id="MCZ4280924.1"/>
    </source>
</evidence>
<dbReference type="RefSeq" id="WP_269423110.1">
    <property type="nucleotide sequence ID" value="NZ_JAPWGY010000003.1"/>
</dbReference>
<dbReference type="InterPro" id="IPR014036">
    <property type="entry name" value="DeoR-like_C"/>
</dbReference>
<proteinExistence type="predicted"/>
<keyword evidence="2" id="KW-0805">Transcription regulation</keyword>
<evidence type="ECO:0000259" key="4">
    <source>
        <dbReference type="PROSITE" id="PS51000"/>
    </source>
</evidence>
<gene>
    <name evidence="5" type="ORF">O4H49_09065</name>
</gene>
<organism evidence="5 6">
    <name type="scientific">Kiloniella laminariae</name>
    <dbReference type="NCBI Taxonomy" id="454162"/>
    <lineage>
        <taxon>Bacteria</taxon>
        <taxon>Pseudomonadati</taxon>
        <taxon>Pseudomonadota</taxon>
        <taxon>Alphaproteobacteria</taxon>
        <taxon>Rhodospirillales</taxon>
        <taxon>Kiloniellaceae</taxon>
        <taxon>Kiloniella</taxon>
    </lineage>
</organism>